<keyword evidence="2" id="KW-1185">Reference proteome</keyword>
<evidence type="ECO:0000313" key="1">
    <source>
        <dbReference type="EMBL" id="MFC4310550.1"/>
    </source>
</evidence>
<reference evidence="2" key="1">
    <citation type="journal article" date="2019" name="Int. J. Syst. Evol. Microbiol.">
        <title>The Global Catalogue of Microorganisms (GCM) 10K type strain sequencing project: providing services to taxonomists for standard genome sequencing and annotation.</title>
        <authorList>
            <consortium name="The Broad Institute Genomics Platform"/>
            <consortium name="The Broad Institute Genome Sequencing Center for Infectious Disease"/>
            <person name="Wu L."/>
            <person name="Ma J."/>
        </authorList>
    </citation>
    <scope>NUCLEOTIDE SEQUENCE [LARGE SCALE GENOMIC DNA]</scope>
    <source>
        <strain evidence="2">CGMCC 1.10759</strain>
    </source>
</reference>
<accession>A0ABV8STV0</accession>
<proteinExistence type="predicted"/>
<dbReference type="InterPro" id="IPR011004">
    <property type="entry name" value="Trimer_LpxA-like_sf"/>
</dbReference>
<gene>
    <name evidence="1" type="ORF">ACFPN2_15775</name>
</gene>
<dbReference type="CDD" id="cd04645">
    <property type="entry name" value="LbH_gamma_CA_like"/>
    <property type="match status" value="1"/>
</dbReference>
<dbReference type="PANTHER" id="PTHR13061">
    <property type="entry name" value="DYNACTIN SUBUNIT P25"/>
    <property type="match status" value="1"/>
</dbReference>
<sequence length="178" mass="18812">MTIETYKGIAPTLGERVYIHPAAVVIGKVTIGDDSSVWPTAVIRGDVHSIQIGARTSVQDGSVLHVTHDGPYAPGGRSLIIGSDVTVGHRVTLHACTIGNACLIGMGAILLDNVVVEDLVMIGAGTLVPPGKVLEKGGLYVGSPAKRVRDLTEKEIAFLTYSAAHYVKVKDEYLRSRA</sequence>
<organism evidence="1 2">
    <name type="scientific">Steroidobacter flavus</name>
    <dbReference type="NCBI Taxonomy" id="1842136"/>
    <lineage>
        <taxon>Bacteria</taxon>
        <taxon>Pseudomonadati</taxon>
        <taxon>Pseudomonadota</taxon>
        <taxon>Gammaproteobacteria</taxon>
        <taxon>Steroidobacterales</taxon>
        <taxon>Steroidobacteraceae</taxon>
        <taxon>Steroidobacter</taxon>
    </lineage>
</organism>
<protein>
    <submittedName>
        <fullName evidence="1">Gamma carbonic anhydrase family protein</fullName>
    </submittedName>
</protein>
<dbReference type="EMBL" id="JBHSDU010000003">
    <property type="protein sequence ID" value="MFC4310550.1"/>
    <property type="molecule type" value="Genomic_DNA"/>
</dbReference>
<dbReference type="InterPro" id="IPR050484">
    <property type="entry name" value="Transf_Hexapept/Carb_Anhydrase"/>
</dbReference>
<dbReference type="Pfam" id="PF00132">
    <property type="entry name" value="Hexapep"/>
    <property type="match status" value="2"/>
</dbReference>
<evidence type="ECO:0000313" key="2">
    <source>
        <dbReference type="Proteomes" id="UP001595904"/>
    </source>
</evidence>
<dbReference type="Proteomes" id="UP001595904">
    <property type="component" value="Unassembled WGS sequence"/>
</dbReference>
<name>A0ABV8STV0_9GAMM</name>
<dbReference type="InterPro" id="IPR001451">
    <property type="entry name" value="Hexapep"/>
</dbReference>
<dbReference type="PANTHER" id="PTHR13061:SF56">
    <property type="entry name" value="PROTEIN YRDA"/>
    <property type="match status" value="1"/>
</dbReference>
<comment type="caution">
    <text evidence="1">The sequence shown here is derived from an EMBL/GenBank/DDBJ whole genome shotgun (WGS) entry which is preliminary data.</text>
</comment>
<dbReference type="SUPFAM" id="SSF51161">
    <property type="entry name" value="Trimeric LpxA-like enzymes"/>
    <property type="match status" value="1"/>
</dbReference>
<dbReference type="Gene3D" id="2.160.10.10">
    <property type="entry name" value="Hexapeptide repeat proteins"/>
    <property type="match status" value="1"/>
</dbReference>
<dbReference type="RefSeq" id="WP_380598127.1">
    <property type="nucleotide sequence ID" value="NZ_JBHSDU010000003.1"/>
</dbReference>
<dbReference type="InterPro" id="IPR047324">
    <property type="entry name" value="LbH_gamma_CA-like"/>
</dbReference>